<accession>A0ACC1NSP3</accession>
<dbReference type="Proteomes" id="UP001143910">
    <property type="component" value="Unassembled WGS sequence"/>
</dbReference>
<name>A0ACC1NSP3_9HYPO</name>
<proteinExistence type="predicted"/>
<dbReference type="EMBL" id="JANJQO010000094">
    <property type="protein sequence ID" value="KAJ2982094.1"/>
    <property type="molecule type" value="Genomic_DNA"/>
</dbReference>
<gene>
    <name evidence="1" type="ORF">NQ176_g1614</name>
</gene>
<organism evidence="1 2">
    <name type="scientific">Zarea fungicola</name>
    <dbReference type="NCBI Taxonomy" id="93591"/>
    <lineage>
        <taxon>Eukaryota</taxon>
        <taxon>Fungi</taxon>
        <taxon>Dikarya</taxon>
        <taxon>Ascomycota</taxon>
        <taxon>Pezizomycotina</taxon>
        <taxon>Sordariomycetes</taxon>
        <taxon>Hypocreomycetidae</taxon>
        <taxon>Hypocreales</taxon>
        <taxon>Cordycipitaceae</taxon>
        <taxon>Zarea</taxon>
    </lineage>
</organism>
<keyword evidence="2" id="KW-1185">Reference proteome</keyword>
<protein>
    <submittedName>
        <fullName evidence="1">Uncharacterized protein</fullName>
    </submittedName>
</protein>
<evidence type="ECO:0000313" key="1">
    <source>
        <dbReference type="EMBL" id="KAJ2982094.1"/>
    </source>
</evidence>
<evidence type="ECO:0000313" key="2">
    <source>
        <dbReference type="Proteomes" id="UP001143910"/>
    </source>
</evidence>
<sequence>METMGLEPLSLLSNIVFTLPVLALATVIATVTYRCTLHPLCSFPGPTLAAASGFFIFYHDVVKDGKLHLALEKLHDQYGPIVRIGPNELHVKHPEAYDQVYRPGYKVSKWSWYYSCFGVGQSSFGSLNNVEHGQRRAAISSFFSRQSVLSLDDVLSRPINKLRNRLERLCSQGPEAWCQLERAYRCISLDSMSEIAFGKSFAFLDQEDCGQAFHDGVEDSLRTICVIRHFPLLVPVFNNMPLWVMRLAGEKLAAIRMMKEFARDAAKAALSKAPVASNRTILHEIVSNPDPRKTGLVTQRRLEEEALSLIAASSDTVGNALAAATYHLLRNPEANKRLVEELREAIPDAESLREANPSYDTLAPLPWLSVISMSAYLQHNDPTVFPNPESFRPERWLDSSGGTGSNTSKHLNRYLVAFGKGSHGCVGSTMAYSLLYKTLATIHRSFEMRLEGGITDRDMEYEDHFVGLHRHDAVRLTVSVPSVHS</sequence>
<reference evidence="1" key="1">
    <citation type="submission" date="2022-08" db="EMBL/GenBank/DDBJ databases">
        <title>Genome Sequence of Lecanicillium fungicola.</title>
        <authorList>
            <person name="Buettner E."/>
        </authorList>
    </citation>
    <scope>NUCLEOTIDE SEQUENCE</scope>
    <source>
        <strain evidence="1">Babe33</strain>
    </source>
</reference>
<comment type="caution">
    <text evidence="1">The sequence shown here is derived from an EMBL/GenBank/DDBJ whole genome shotgun (WGS) entry which is preliminary data.</text>
</comment>